<dbReference type="GO" id="GO:0046872">
    <property type="term" value="F:metal ion binding"/>
    <property type="evidence" value="ECO:0007669"/>
    <property type="project" value="UniProtKB-KW"/>
</dbReference>
<dbReference type="GO" id="GO:0051537">
    <property type="term" value="F:2 iron, 2 sulfur cluster binding"/>
    <property type="evidence" value="ECO:0007669"/>
    <property type="project" value="UniProtKB-KW"/>
</dbReference>
<keyword evidence="2" id="KW-0479">Metal-binding</keyword>
<evidence type="ECO:0000256" key="4">
    <source>
        <dbReference type="ARBA" id="ARBA00023014"/>
    </source>
</evidence>
<dbReference type="Pfam" id="PF00355">
    <property type="entry name" value="Rieske"/>
    <property type="match status" value="1"/>
</dbReference>
<proteinExistence type="predicted"/>
<keyword evidence="4" id="KW-0411">Iron-sulfur</keyword>
<dbReference type="PRINTS" id="PR00162">
    <property type="entry name" value="RIESKE"/>
</dbReference>
<keyword evidence="5" id="KW-1015">Disulfide bond</keyword>
<evidence type="ECO:0000256" key="1">
    <source>
        <dbReference type="ARBA" id="ARBA00022714"/>
    </source>
</evidence>
<dbReference type="InterPro" id="IPR017941">
    <property type="entry name" value="Rieske_2Fe-2S"/>
</dbReference>
<dbReference type="PANTHER" id="PTHR10134">
    <property type="entry name" value="CYTOCHROME B-C1 COMPLEX SUBUNIT RIESKE, MITOCHONDRIAL"/>
    <property type="match status" value="1"/>
</dbReference>
<sequence length="108" mass="11381">GSEFLVGKDGLLRAEDIGPDGSVVGRSRLGKILVVRRRDGLVGLTATCTHLGCTVAWNGANGQVECPCHGARYNLHGEVLNGPAREPLTIVSVTVEPDGIRVRPQLQG</sequence>
<keyword evidence="1" id="KW-0001">2Fe-2S</keyword>
<dbReference type="AlphaFoldDB" id="A0A382K755"/>
<evidence type="ECO:0000256" key="6">
    <source>
        <dbReference type="ARBA" id="ARBA00034078"/>
    </source>
</evidence>
<dbReference type="Gene3D" id="2.102.10.10">
    <property type="entry name" value="Rieske [2Fe-2S] iron-sulphur domain"/>
    <property type="match status" value="1"/>
</dbReference>
<evidence type="ECO:0000259" key="7">
    <source>
        <dbReference type="PROSITE" id="PS51296"/>
    </source>
</evidence>
<dbReference type="EMBL" id="UINC01078761">
    <property type="protein sequence ID" value="SVC20148.1"/>
    <property type="molecule type" value="Genomic_DNA"/>
</dbReference>
<dbReference type="PROSITE" id="PS51296">
    <property type="entry name" value="RIESKE"/>
    <property type="match status" value="1"/>
</dbReference>
<reference evidence="8" key="1">
    <citation type="submission" date="2018-05" db="EMBL/GenBank/DDBJ databases">
        <authorList>
            <person name="Lanie J.A."/>
            <person name="Ng W.-L."/>
            <person name="Kazmierczak K.M."/>
            <person name="Andrzejewski T.M."/>
            <person name="Davidsen T.M."/>
            <person name="Wayne K.J."/>
            <person name="Tettelin H."/>
            <person name="Glass J.I."/>
            <person name="Rusch D."/>
            <person name="Podicherti R."/>
            <person name="Tsui H.-C.T."/>
            <person name="Winkler M.E."/>
        </authorList>
    </citation>
    <scope>NUCLEOTIDE SEQUENCE</scope>
</reference>
<protein>
    <recommendedName>
        <fullName evidence="7">Rieske domain-containing protein</fullName>
    </recommendedName>
</protein>
<comment type="cofactor">
    <cofactor evidence="6">
        <name>[2Fe-2S] cluster</name>
        <dbReference type="ChEBI" id="CHEBI:190135"/>
    </cofactor>
</comment>
<dbReference type="InterPro" id="IPR005805">
    <property type="entry name" value="Rieske_Fe-S_prot_C"/>
</dbReference>
<feature type="non-terminal residue" evidence="8">
    <location>
        <position position="1"/>
    </location>
</feature>
<accession>A0A382K755</accession>
<evidence type="ECO:0000256" key="5">
    <source>
        <dbReference type="ARBA" id="ARBA00023157"/>
    </source>
</evidence>
<dbReference type="InterPro" id="IPR036922">
    <property type="entry name" value="Rieske_2Fe-2S_sf"/>
</dbReference>
<gene>
    <name evidence="8" type="ORF">METZ01_LOCUS273002</name>
</gene>
<organism evidence="8">
    <name type="scientific">marine metagenome</name>
    <dbReference type="NCBI Taxonomy" id="408172"/>
    <lineage>
        <taxon>unclassified sequences</taxon>
        <taxon>metagenomes</taxon>
        <taxon>ecological metagenomes</taxon>
    </lineage>
</organism>
<keyword evidence="3" id="KW-0408">Iron</keyword>
<dbReference type="InterPro" id="IPR014349">
    <property type="entry name" value="Rieske_Fe-S_prot"/>
</dbReference>
<evidence type="ECO:0000313" key="8">
    <source>
        <dbReference type="EMBL" id="SVC20148.1"/>
    </source>
</evidence>
<dbReference type="SUPFAM" id="SSF50022">
    <property type="entry name" value="ISP domain"/>
    <property type="match status" value="1"/>
</dbReference>
<evidence type="ECO:0000256" key="2">
    <source>
        <dbReference type="ARBA" id="ARBA00022723"/>
    </source>
</evidence>
<evidence type="ECO:0000256" key="3">
    <source>
        <dbReference type="ARBA" id="ARBA00023004"/>
    </source>
</evidence>
<dbReference type="GO" id="GO:0016020">
    <property type="term" value="C:membrane"/>
    <property type="evidence" value="ECO:0007669"/>
    <property type="project" value="InterPro"/>
</dbReference>
<feature type="domain" description="Rieske" evidence="7">
    <location>
        <begin position="9"/>
        <end position="102"/>
    </location>
</feature>
<name>A0A382K755_9ZZZZ</name>